<reference evidence="3 4" key="1">
    <citation type="journal article" date="2011" name="J. Bacteriol.">
        <title>Complete genome sequence of 'Vulcanisaeta moutnovskia' strain 768-28, a novel member of the hyperthermophilic crenarchaeal genus vulcanisaeta.</title>
        <authorList>
            <person name="Gumerov V.M."/>
            <person name="Mardanov A.V."/>
            <person name="Beletsky A.V."/>
            <person name="Prokofeva M.I."/>
            <person name="Bonch-Osmolovskaya E.A."/>
            <person name="Ravin N.V."/>
            <person name="Skryabin K.G."/>
        </authorList>
    </citation>
    <scope>NUCLEOTIDE SEQUENCE [LARGE SCALE GENOMIC DNA]</scope>
    <source>
        <strain evidence="3 4">768-28</strain>
    </source>
</reference>
<dbReference type="CDD" id="cd00090">
    <property type="entry name" value="HTH_ARSR"/>
    <property type="match status" value="1"/>
</dbReference>
<sequence length="289" mass="31322">MLLIALTTVFMYLLSNGSLISINVTTMQSTALLNVTLPVRPMGPIIVQNSSGSTIPAILIGNHLVIPVFGNGSFIIKYVPYIASLPSGYLAINVSSPYTINLFVSNNILLTQLPIGLITNFTKMNNGILLQLAPGNYSIGFIPELPTTTTTTTSANRSSTITTTTNTTTPSTTKTTTSSLGIGSVLYYIITAVIIVTAVLLTYLFVIRHRGPEINPVIVEGLNPTDKDVVKALIDMGGEAYQADLQRKLNMPKATLWRAIRRLESAGYIQIIKEGRVNKIRLIKKPKLD</sequence>
<dbReference type="GeneID" id="10288939"/>
<proteinExistence type="predicted"/>
<evidence type="ECO:0000313" key="3">
    <source>
        <dbReference type="EMBL" id="ADY01492.1"/>
    </source>
</evidence>
<protein>
    <submittedName>
        <fullName evidence="3">Transcriptional regulator TrmB</fullName>
    </submittedName>
</protein>
<gene>
    <name evidence="3" type="ordered locus">VMUT_1287</name>
</gene>
<dbReference type="InterPro" id="IPR036390">
    <property type="entry name" value="WH_DNA-bd_sf"/>
</dbReference>
<keyword evidence="2" id="KW-0472">Membrane</keyword>
<dbReference type="InterPro" id="IPR011991">
    <property type="entry name" value="ArsR-like_HTH"/>
</dbReference>
<evidence type="ECO:0000256" key="2">
    <source>
        <dbReference type="SAM" id="Phobius"/>
    </source>
</evidence>
<dbReference type="SUPFAM" id="SSF46785">
    <property type="entry name" value="Winged helix' DNA-binding domain"/>
    <property type="match status" value="1"/>
</dbReference>
<dbReference type="eggNOG" id="arCOG00374">
    <property type="taxonomic scope" value="Archaea"/>
</dbReference>
<dbReference type="HOGENOM" id="CLU_079811_0_0_2"/>
<keyword evidence="2" id="KW-0812">Transmembrane</keyword>
<dbReference type="EMBL" id="CP002529">
    <property type="protein sequence ID" value="ADY01492.1"/>
    <property type="molecule type" value="Genomic_DNA"/>
</dbReference>
<dbReference type="KEGG" id="vmo:VMUT_1287"/>
<dbReference type="Gene3D" id="1.10.10.10">
    <property type="entry name" value="Winged helix-like DNA-binding domain superfamily/Winged helix DNA-binding domain"/>
    <property type="match status" value="1"/>
</dbReference>
<organism evidence="3 4">
    <name type="scientific">Vulcanisaeta moutnovskia (strain 768-28)</name>
    <dbReference type="NCBI Taxonomy" id="985053"/>
    <lineage>
        <taxon>Archaea</taxon>
        <taxon>Thermoproteota</taxon>
        <taxon>Thermoprotei</taxon>
        <taxon>Thermoproteales</taxon>
        <taxon>Thermoproteaceae</taxon>
        <taxon>Vulcanisaeta</taxon>
    </lineage>
</organism>
<feature type="transmembrane region" description="Helical" evidence="2">
    <location>
        <begin position="185"/>
        <end position="206"/>
    </location>
</feature>
<keyword evidence="2" id="KW-1133">Transmembrane helix</keyword>
<dbReference type="Pfam" id="PF13412">
    <property type="entry name" value="HTH_24"/>
    <property type="match status" value="1"/>
</dbReference>
<dbReference type="AlphaFoldDB" id="F0QYQ9"/>
<keyword evidence="4" id="KW-1185">Reference proteome</keyword>
<evidence type="ECO:0000256" key="1">
    <source>
        <dbReference type="SAM" id="MobiDB-lite"/>
    </source>
</evidence>
<dbReference type="InterPro" id="IPR036388">
    <property type="entry name" value="WH-like_DNA-bd_sf"/>
</dbReference>
<dbReference type="Proteomes" id="UP000007485">
    <property type="component" value="Chromosome"/>
</dbReference>
<evidence type="ECO:0000313" key="4">
    <source>
        <dbReference type="Proteomes" id="UP000007485"/>
    </source>
</evidence>
<dbReference type="OrthoDB" id="28494at2157"/>
<feature type="region of interest" description="Disordered" evidence="1">
    <location>
        <begin position="150"/>
        <end position="174"/>
    </location>
</feature>
<name>F0QYQ9_VULM7</name>
<accession>F0QYQ9</accession>
<dbReference type="RefSeq" id="WP_013604654.1">
    <property type="nucleotide sequence ID" value="NC_015151.1"/>
</dbReference>